<protein>
    <submittedName>
        <fullName evidence="5">AraC family transcriptional regulator</fullName>
    </submittedName>
</protein>
<dbReference type="PANTHER" id="PTHR43280:SF30">
    <property type="entry name" value="MMSAB OPERON REGULATORY PROTEIN"/>
    <property type="match status" value="1"/>
</dbReference>
<dbReference type="InterPro" id="IPR037923">
    <property type="entry name" value="HTH-like"/>
</dbReference>
<dbReference type="STRING" id="1324314.BVG16_02805"/>
<evidence type="ECO:0000256" key="1">
    <source>
        <dbReference type="ARBA" id="ARBA00023015"/>
    </source>
</evidence>
<dbReference type="PANTHER" id="PTHR43280">
    <property type="entry name" value="ARAC-FAMILY TRANSCRIPTIONAL REGULATOR"/>
    <property type="match status" value="1"/>
</dbReference>
<dbReference type="SUPFAM" id="SSF51215">
    <property type="entry name" value="Regulatory protein AraC"/>
    <property type="match status" value="1"/>
</dbReference>
<evidence type="ECO:0000313" key="5">
    <source>
        <dbReference type="EMBL" id="OPA81542.1"/>
    </source>
</evidence>
<keyword evidence="2" id="KW-0238">DNA-binding</keyword>
<dbReference type="Pfam" id="PF12833">
    <property type="entry name" value="HTH_18"/>
    <property type="match status" value="1"/>
</dbReference>
<gene>
    <name evidence="5" type="ORF">BVG16_02805</name>
</gene>
<dbReference type="InterPro" id="IPR018060">
    <property type="entry name" value="HTH_AraC"/>
</dbReference>
<evidence type="ECO:0000259" key="4">
    <source>
        <dbReference type="PROSITE" id="PS01124"/>
    </source>
</evidence>
<reference evidence="5 6" key="1">
    <citation type="submission" date="2017-01" db="EMBL/GenBank/DDBJ databases">
        <title>Genome analysis of Paenibacillus selenitrireducens ES3-24.</title>
        <authorList>
            <person name="Xu D."/>
            <person name="Yao R."/>
            <person name="Zheng S."/>
        </authorList>
    </citation>
    <scope>NUCLEOTIDE SEQUENCE [LARGE SCALE GENOMIC DNA]</scope>
    <source>
        <strain evidence="5 6">ES3-24</strain>
    </source>
</reference>
<dbReference type="InterPro" id="IPR018062">
    <property type="entry name" value="HTH_AraC-typ_CS"/>
</dbReference>
<dbReference type="GO" id="GO:0003700">
    <property type="term" value="F:DNA-binding transcription factor activity"/>
    <property type="evidence" value="ECO:0007669"/>
    <property type="project" value="InterPro"/>
</dbReference>
<dbReference type="Gene3D" id="2.60.120.280">
    <property type="entry name" value="Regulatory protein AraC"/>
    <property type="match status" value="1"/>
</dbReference>
<dbReference type="InterPro" id="IPR003313">
    <property type="entry name" value="AraC-bd"/>
</dbReference>
<dbReference type="GO" id="GO:0043565">
    <property type="term" value="F:sequence-specific DNA binding"/>
    <property type="evidence" value="ECO:0007669"/>
    <property type="project" value="InterPro"/>
</dbReference>
<dbReference type="InterPro" id="IPR009057">
    <property type="entry name" value="Homeodomain-like_sf"/>
</dbReference>
<dbReference type="PROSITE" id="PS00041">
    <property type="entry name" value="HTH_ARAC_FAMILY_1"/>
    <property type="match status" value="1"/>
</dbReference>
<accession>A0A1T2XNZ2</accession>
<dbReference type="CDD" id="cd06986">
    <property type="entry name" value="cupin_MmsR-like_N"/>
    <property type="match status" value="1"/>
</dbReference>
<keyword evidence="6" id="KW-1185">Reference proteome</keyword>
<feature type="domain" description="HTH araC/xylS-type" evidence="4">
    <location>
        <begin position="174"/>
        <end position="271"/>
    </location>
</feature>
<keyword evidence="1" id="KW-0805">Transcription regulation</keyword>
<dbReference type="EMBL" id="MSZX01000001">
    <property type="protein sequence ID" value="OPA81542.1"/>
    <property type="molecule type" value="Genomic_DNA"/>
</dbReference>
<evidence type="ECO:0000256" key="2">
    <source>
        <dbReference type="ARBA" id="ARBA00023125"/>
    </source>
</evidence>
<dbReference type="PROSITE" id="PS01124">
    <property type="entry name" value="HTH_ARAC_FAMILY_2"/>
    <property type="match status" value="1"/>
</dbReference>
<evidence type="ECO:0000256" key="3">
    <source>
        <dbReference type="ARBA" id="ARBA00023163"/>
    </source>
</evidence>
<keyword evidence="3" id="KW-0804">Transcription</keyword>
<dbReference type="SUPFAM" id="SSF46689">
    <property type="entry name" value="Homeodomain-like"/>
    <property type="match status" value="2"/>
</dbReference>
<sequence>MAVNPYPVSGELEILFSGESQTERSHRMGPTFIDYFLVHYVIAGRGTFQLRGRTYALQAGDSFFIFPKEMYQYEADEHEPWHYCWLAFQGNEAEAILHQLNISPEKPIVQAAAERRIKPLYRRLYATLHRGEPMCAMESIGYMHLLFAVYGRCNAARNPAPILDDKSDIERQVDQAIRWLTYQYAEQVSIERMSQSLGYSRIYLSKMFKQLTGISPMQYLNKIRMERAAMLMTSRLSIDQIATSVGYKDPLYFSKQYKKWSGHAPSEHRAILLGKIPKENFPPPH</sequence>
<proteinExistence type="predicted"/>
<organism evidence="5 6">
    <name type="scientific">Paenibacillus selenitireducens</name>
    <dbReference type="NCBI Taxonomy" id="1324314"/>
    <lineage>
        <taxon>Bacteria</taxon>
        <taxon>Bacillati</taxon>
        <taxon>Bacillota</taxon>
        <taxon>Bacilli</taxon>
        <taxon>Bacillales</taxon>
        <taxon>Paenibacillaceae</taxon>
        <taxon>Paenibacillus</taxon>
    </lineage>
</organism>
<comment type="caution">
    <text evidence="5">The sequence shown here is derived from an EMBL/GenBank/DDBJ whole genome shotgun (WGS) entry which is preliminary data.</text>
</comment>
<dbReference type="Proteomes" id="UP000190188">
    <property type="component" value="Unassembled WGS sequence"/>
</dbReference>
<dbReference type="Pfam" id="PF02311">
    <property type="entry name" value="AraC_binding"/>
    <property type="match status" value="1"/>
</dbReference>
<evidence type="ECO:0000313" key="6">
    <source>
        <dbReference type="Proteomes" id="UP000190188"/>
    </source>
</evidence>
<dbReference type="AlphaFoldDB" id="A0A1T2XNZ2"/>
<dbReference type="Gene3D" id="1.10.10.60">
    <property type="entry name" value="Homeodomain-like"/>
    <property type="match status" value="2"/>
</dbReference>
<dbReference type="SMART" id="SM00342">
    <property type="entry name" value="HTH_ARAC"/>
    <property type="match status" value="1"/>
</dbReference>
<name>A0A1T2XNZ2_9BACL</name>